<organism evidence="2 3">
    <name type="scientific">Puccinia coronata f. sp. avenae</name>
    <dbReference type="NCBI Taxonomy" id="200324"/>
    <lineage>
        <taxon>Eukaryota</taxon>
        <taxon>Fungi</taxon>
        <taxon>Dikarya</taxon>
        <taxon>Basidiomycota</taxon>
        <taxon>Pucciniomycotina</taxon>
        <taxon>Pucciniomycetes</taxon>
        <taxon>Pucciniales</taxon>
        <taxon>Pucciniaceae</taxon>
        <taxon>Puccinia</taxon>
    </lineage>
</organism>
<dbReference type="Pfam" id="PF03097">
    <property type="entry name" value="BRO1"/>
    <property type="match status" value="1"/>
</dbReference>
<comment type="caution">
    <text evidence="2">The sequence shown here is derived from an EMBL/GenBank/DDBJ whole genome shotgun (WGS) entry which is preliminary data.</text>
</comment>
<feature type="domain" description="BRO1" evidence="1">
    <location>
        <begin position="14"/>
        <end position="67"/>
    </location>
</feature>
<dbReference type="EMBL" id="PGCJ01000243">
    <property type="protein sequence ID" value="PLW36224.1"/>
    <property type="molecule type" value="Genomic_DNA"/>
</dbReference>
<reference evidence="2 3" key="1">
    <citation type="submission" date="2017-11" db="EMBL/GenBank/DDBJ databases">
        <title>De novo assembly and phasing of dikaryotic genomes from two isolates of Puccinia coronata f. sp. avenae, the causal agent of oat crown rust.</title>
        <authorList>
            <person name="Miller M.E."/>
            <person name="Zhang Y."/>
            <person name="Omidvar V."/>
            <person name="Sperschneider J."/>
            <person name="Schwessinger B."/>
            <person name="Raley C."/>
            <person name="Palmer J.M."/>
            <person name="Garnica D."/>
            <person name="Upadhyaya N."/>
            <person name="Rathjen J."/>
            <person name="Taylor J.M."/>
            <person name="Park R.F."/>
            <person name="Dodds P.N."/>
            <person name="Hirsch C.D."/>
            <person name="Kianian S.F."/>
            <person name="Figueroa M."/>
        </authorList>
    </citation>
    <scope>NUCLEOTIDE SEQUENCE [LARGE SCALE GENOMIC DNA]</scope>
    <source>
        <strain evidence="2">12NC29</strain>
    </source>
</reference>
<accession>A0A2N5UEP1</accession>
<dbReference type="InterPro" id="IPR038499">
    <property type="entry name" value="BRO1_sf"/>
</dbReference>
<dbReference type="OrthoDB" id="2141925at2759"/>
<evidence type="ECO:0000259" key="1">
    <source>
        <dbReference type="Pfam" id="PF03097"/>
    </source>
</evidence>
<dbReference type="Gene3D" id="1.25.40.280">
    <property type="entry name" value="alix/aip1 like domains"/>
    <property type="match status" value="1"/>
</dbReference>
<feature type="non-terminal residue" evidence="2">
    <location>
        <position position="1"/>
    </location>
</feature>
<name>A0A2N5UEP1_9BASI</name>
<proteinExistence type="predicted"/>
<protein>
    <recommendedName>
        <fullName evidence="1">BRO1 domain-containing protein</fullName>
    </recommendedName>
</protein>
<evidence type="ECO:0000313" key="3">
    <source>
        <dbReference type="Proteomes" id="UP000235388"/>
    </source>
</evidence>
<dbReference type="InterPro" id="IPR004328">
    <property type="entry name" value="BRO1_dom"/>
</dbReference>
<keyword evidence="3" id="KW-1185">Reference proteome</keyword>
<gene>
    <name evidence="2" type="ORF">PCANC_20377</name>
</gene>
<dbReference type="Proteomes" id="UP000235388">
    <property type="component" value="Unassembled WGS sequence"/>
</dbReference>
<dbReference type="STRING" id="200324.A0A2N5UEP1"/>
<feature type="non-terminal residue" evidence="2">
    <location>
        <position position="70"/>
    </location>
</feature>
<evidence type="ECO:0000313" key="2">
    <source>
        <dbReference type="EMBL" id="PLW36224.1"/>
    </source>
</evidence>
<sequence length="70" mass="7761">TRIRAVMSTVQAPLLWVPLKTTSDVSYAPSIRQTIIQTYQESADSYKEEIASLDRCRQDALRGSAGSDIT</sequence>
<dbReference type="AlphaFoldDB" id="A0A2N5UEP1"/>